<dbReference type="Proteomes" id="UP001224890">
    <property type="component" value="Unassembled WGS sequence"/>
</dbReference>
<dbReference type="RefSeq" id="XP_060430744.1">
    <property type="nucleotide sequence ID" value="XM_060572208.1"/>
</dbReference>
<organism evidence="1 2">
    <name type="scientific">Colletotrichum godetiae</name>
    <dbReference type="NCBI Taxonomy" id="1209918"/>
    <lineage>
        <taxon>Eukaryota</taxon>
        <taxon>Fungi</taxon>
        <taxon>Dikarya</taxon>
        <taxon>Ascomycota</taxon>
        <taxon>Pezizomycotina</taxon>
        <taxon>Sordariomycetes</taxon>
        <taxon>Hypocreomycetidae</taxon>
        <taxon>Glomerellales</taxon>
        <taxon>Glomerellaceae</taxon>
        <taxon>Colletotrichum</taxon>
        <taxon>Colletotrichum acutatum species complex</taxon>
    </lineage>
</organism>
<dbReference type="EMBL" id="JAHMHR010000016">
    <property type="protein sequence ID" value="KAK1676741.1"/>
    <property type="molecule type" value="Genomic_DNA"/>
</dbReference>
<name>A0AAJ0AS08_9PEZI</name>
<accession>A0AAJ0AS08</accession>
<sequence length="239" mass="26152">MSATRTPVQSSLRLFHLAAPPAVSLVRAPTPSNSASGHLVLGCARVMAYDDRAVALQSCGRFRVASEEAHHLASVIQCSAFWACSAASWYKVRQVCDTPTPGAAAEPLEKKQYRWHGPRTQRGTGWVGLESRAARGAKRSGRRFAFLTWPDDCLAEEEPLPKAGPLAVLHFPPCSFDADYSPTAEADELSYVAETWLESLLILCVGEVRDGGHMPDSDPEERKLVVVEVVVESRTELHR</sequence>
<dbReference type="AlphaFoldDB" id="A0AAJ0AS08"/>
<proteinExistence type="predicted"/>
<keyword evidence="2" id="KW-1185">Reference proteome</keyword>
<protein>
    <submittedName>
        <fullName evidence="1">Uncharacterized protein</fullName>
    </submittedName>
</protein>
<reference evidence="1" key="1">
    <citation type="submission" date="2021-06" db="EMBL/GenBank/DDBJ databases">
        <title>Comparative genomics, transcriptomics and evolutionary studies reveal genomic signatures of adaptation to plant cell wall in hemibiotrophic fungi.</title>
        <authorList>
            <consortium name="DOE Joint Genome Institute"/>
            <person name="Baroncelli R."/>
            <person name="Diaz J.F."/>
            <person name="Benocci T."/>
            <person name="Peng M."/>
            <person name="Battaglia E."/>
            <person name="Haridas S."/>
            <person name="Andreopoulos W."/>
            <person name="Labutti K."/>
            <person name="Pangilinan J."/>
            <person name="Floch G.L."/>
            <person name="Makela M.R."/>
            <person name="Henrissat B."/>
            <person name="Grigoriev I.V."/>
            <person name="Crouch J.A."/>
            <person name="De Vries R.P."/>
            <person name="Sukno S.A."/>
            <person name="Thon M.R."/>
        </authorList>
    </citation>
    <scope>NUCLEOTIDE SEQUENCE</scope>
    <source>
        <strain evidence="1">CBS 193.32</strain>
    </source>
</reference>
<evidence type="ECO:0000313" key="2">
    <source>
        <dbReference type="Proteomes" id="UP001224890"/>
    </source>
</evidence>
<dbReference type="GeneID" id="85456734"/>
<gene>
    <name evidence="1" type="ORF">BDP55DRAFT_630834</name>
</gene>
<comment type="caution">
    <text evidence="1">The sequence shown here is derived from an EMBL/GenBank/DDBJ whole genome shotgun (WGS) entry which is preliminary data.</text>
</comment>
<evidence type="ECO:0000313" key="1">
    <source>
        <dbReference type="EMBL" id="KAK1676741.1"/>
    </source>
</evidence>